<name>A0ABW1XLJ2_9ALTE</name>
<keyword evidence="2" id="KW-1185">Reference proteome</keyword>
<evidence type="ECO:0000313" key="1">
    <source>
        <dbReference type="EMBL" id="MFC6440217.1"/>
    </source>
</evidence>
<comment type="caution">
    <text evidence="1">The sequence shown here is derived from an EMBL/GenBank/DDBJ whole genome shotgun (WGS) entry which is preliminary data.</text>
</comment>
<accession>A0ABW1XLJ2</accession>
<evidence type="ECO:0008006" key="3">
    <source>
        <dbReference type="Google" id="ProtNLM"/>
    </source>
</evidence>
<dbReference type="PROSITE" id="PS51257">
    <property type="entry name" value="PROKAR_LIPOPROTEIN"/>
    <property type="match status" value="1"/>
</dbReference>
<evidence type="ECO:0000313" key="2">
    <source>
        <dbReference type="Proteomes" id="UP001596364"/>
    </source>
</evidence>
<dbReference type="EMBL" id="JBHSUS010000001">
    <property type="protein sequence ID" value="MFC6440217.1"/>
    <property type="molecule type" value="Genomic_DNA"/>
</dbReference>
<proteinExistence type="predicted"/>
<reference evidence="2" key="1">
    <citation type="journal article" date="2019" name="Int. J. Syst. Evol. Microbiol.">
        <title>The Global Catalogue of Microorganisms (GCM) 10K type strain sequencing project: providing services to taxonomists for standard genome sequencing and annotation.</title>
        <authorList>
            <consortium name="The Broad Institute Genomics Platform"/>
            <consortium name="The Broad Institute Genome Sequencing Center for Infectious Disease"/>
            <person name="Wu L."/>
            <person name="Ma J."/>
        </authorList>
    </citation>
    <scope>NUCLEOTIDE SEQUENCE [LARGE SCALE GENOMIC DNA]</scope>
    <source>
        <strain evidence="2">CGMCC 1.16031</strain>
    </source>
</reference>
<dbReference type="RefSeq" id="WP_131258021.1">
    <property type="nucleotide sequence ID" value="NZ_JBHSUS010000001.1"/>
</dbReference>
<organism evidence="1 2">
    <name type="scientific">Pseudobowmanella zhangzhouensis</name>
    <dbReference type="NCBI Taxonomy" id="1537679"/>
    <lineage>
        <taxon>Bacteria</taxon>
        <taxon>Pseudomonadati</taxon>
        <taxon>Pseudomonadota</taxon>
        <taxon>Gammaproteobacteria</taxon>
        <taxon>Alteromonadales</taxon>
        <taxon>Alteromonadaceae</taxon>
    </lineage>
</organism>
<protein>
    <recommendedName>
        <fullName evidence="3">Lipoprotein</fullName>
    </recommendedName>
</protein>
<dbReference type="Proteomes" id="UP001596364">
    <property type="component" value="Unassembled WGS sequence"/>
</dbReference>
<gene>
    <name evidence="1" type="ORF">ACFP85_08665</name>
</gene>
<sequence>MRWMMISLLVAIGTGCSMNPRVEQQDDRFSVDIFRFDGDHQAIVEEEVDKAKICENGYEILSTKQFAFGCPVFGILPADCVGTSYIGQCKNIE</sequence>